<dbReference type="InterPro" id="IPR045272">
    <property type="entry name" value="ANXUR1/2-like"/>
</dbReference>
<dbReference type="Proteomes" id="UP000215914">
    <property type="component" value="Unassembled WGS sequence"/>
</dbReference>
<reference evidence="2" key="1">
    <citation type="journal article" date="2017" name="Nature">
        <title>The sunflower genome provides insights into oil metabolism, flowering and Asterid evolution.</title>
        <authorList>
            <person name="Badouin H."/>
            <person name="Gouzy J."/>
            <person name="Grassa C.J."/>
            <person name="Murat F."/>
            <person name="Staton S.E."/>
            <person name="Cottret L."/>
            <person name="Lelandais-Briere C."/>
            <person name="Owens G.L."/>
            <person name="Carrere S."/>
            <person name="Mayjonade B."/>
            <person name="Legrand L."/>
            <person name="Gill N."/>
            <person name="Kane N.C."/>
            <person name="Bowers J.E."/>
            <person name="Hubner S."/>
            <person name="Bellec A."/>
            <person name="Berard A."/>
            <person name="Berges H."/>
            <person name="Blanchet N."/>
            <person name="Boniface M.C."/>
            <person name="Brunel D."/>
            <person name="Catrice O."/>
            <person name="Chaidir N."/>
            <person name="Claudel C."/>
            <person name="Donnadieu C."/>
            <person name="Faraut T."/>
            <person name="Fievet G."/>
            <person name="Helmstetter N."/>
            <person name="King M."/>
            <person name="Knapp S.J."/>
            <person name="Lai Z."/>
            <person name="Le Paslier M.C."/>
            <person name="Lippi Y."/>
            <person name="Lorenzon L."/>
            <person name="Mandel J.R."/>
            <person name="Marage G."/>
            <person name="Marchand G."/>
            <person name="Marquand E."/>
            <person name="Bret-Mestries E."/>
            <person name="Morien E."/>
            <person name="Nambeesan S."/>
            <person name="Nguyen T."/>
            <person name="Pegot-Espagnet P."/>
            <person name="Pouilly N."/>
            <person name="Raftis F."/>
            <person name="Sallet E."/>
            <person name="Schiex T."/>
            <person name="Thomas J."/>
            <person name="Vandecasteele C."/>
            <person name="Vares D."/>
            <person name="Vear F."/>
            <person name="Vautrin S."/>
            <person name="Crespi M."/>
            <person name="Mangin B."/>
            <person name="Burke J.M."/>
            <person name="Salse J."/>
            <person name="Munos S."/>
            <person name="Vincourt P."/>
            <person name="Rieseberg L.H."/>
            <person name="Langlade N.B."/>
        </authorList>
    </citation>
    <scope>NUCLEOTIDE SEQUENCE</scope>
    <source>
        <tissue evidence="2">Leaves</tissue>
    </source>
</reference>
<dbReference type="GO" id="GO:0005524">
    <property type="term" value="F:ATP binding"/>
    <property type="evidence" value="ECO:0007669"/>
    <property type="project" value="InterPro"/>
</dbReference>
<dbReference type="Gramene" id="mRNA:HanXRQr2_Chr03g0090871">
    <property type="protein sequence ID" value="CDS:HanXRQr2_Chr03g0090871.1"/>
    <property type="gene ID" value="HanXRQr2_Chr03g0090871"/>
</dbReference>
<protein>
    <recommendedName>
        <fullName evidence="1">Protein kinase domain-containing protein</fullName>
    </recommendedName>
</protein>
<keyword evidence="3" id="KW-1185">Reference proteome</keyword>
<dbReference type="InterPro" id="IPR011009">
    <property type="entry name" value="Kinase-like_dom_sf"/>
</dbReference>
<dbReference type="EMBL" id="MNCJ02000318">
    <property type="protein sequence ID" value="KAF5812813.1"/>
    <property type="molecule type" value="Genomic_DNA"/>
</dbReference>
<reference evidence="2" key="2">
    <citation type="submission" date="2020-06" db="EMBL/GenBank/DDBJ databases">
        <title>Helianthus annuus Genome sequencing and assembly Release 2.</title>
        <authorList>
            <person name="Gouzy J."/>
            <person name="Langlade N."/>
            <person name="Munos S."/>
        </authorList>
    </citation>
    <scope>NUCLEOTIDE SEQUENCE</scope>
    <source>
        <tissue evidence="2">Leaves</tissue>
    </source>
</reference>
<name>A0A9K3NVB8_HELAN</name>
<dbReference type="GO" id="GO:0004714">
    <property type="term" value="F:transmembrane receptor protein tyrosine kinase activity"/>
    <property type="evidence" value="ECO:0007669"/>
    <property type="project" value="InterPro"/>
</dbReference>
<gene>
    <name evidence="2" type="ORF">HanXRQr2_Chr03g0090871</name>
</gene>
<dbReference type="InterPro" id="IPR001245">
    <property type="entry name" value="Ser-Thr/Tyr_kinase_cat_dom"/>
</dbReference>
<evidence type="ECO:0000313" key="2">
    <source>
        <dbReference type="EMBL" id="KAF5812813.1"/>
    </source>
</evidence>
<dbReference type="InterPro" id="IPR000719">
    <property type="entry name" value="Prot_kinase_dom"/>
</dbReference>
<proteinExistence type="predicted"/>
<feature type="domain" description="Protein kinase" evidence="1">
    <location>
        <begin position="25"/>
        <end position="150"/>
    </location>
</feature>
<sequence>MSSLEEELAPLRIPLVAVSIATDNFAEVNLLKRGRKEDVYKGVLLWPWCEVDVEIEVIVIRGYVFKFHEEIKRLSGFNHKNAASLIGFCDEGDERMIVMEHAVNGSLDAHISDPTLTWSQRLHICFGAALALSYWHKNTPYFYKGRFRIL</sequence>
<accession>A0A9K3NVB8</accession>
<dbReference type="PANTHER" id="PTHR27003">
    <property type="entry name" value="OS07G0166700 PROTEIN"/>
    <property type="match status" value="1"/>
</dbReference>
<dbReference type="PROSITE" id="PS50011">
    <property type="entry name" value="PROTEIN_KINASE_DOM"/>
    <property type="match status" value="1"/>
</dbReference>
<evidence type="ECO:0000313" key="3">
    <source>
        <dbReference type="Proteomes" id="UP000215914"/>
    </source>
</evidence>
<dbReference type="Gene3D" id="1.10.510.10">
    <property type="entry name" value="Transferase(Phosphotransferase) domain 1"/>
    <property type="match status" value="1"/>
</dbReference>
<comment type="caution">
    <text evidence="2">The sequence shown here is derived from an EMBL/GenBank/DDBJ whole genome shotgun (WGS) entry which is preliminary data.</text>
</comment>
<organism evidence="2 3">
    <name type="scientific">Helianthus annuus</name>
    <name type="common">Common sunflower</name>
    <dbReference type="NCBI Taxonomy" id="4232"/>
    <lineage>
        <taxon>Eukaryota</taxon>
        <taxon>Viridiplantae</taxon>
        <taxon>Streptophyta</taxon>
        <taxon>Embryophyta</taxon>
        <taxon>Tracheophyta</taxon>
        <taxon>Spermatophyta</taxon>
        <taxon>Magnoliopsida</taxon>
        <taxon>eudicotyledons</taxon>
        <taxon>Gunneridae</taxon>
        <taxon>Pentapetalae</taxon>
        <taxon>asterids</taxon>
        <taxon>campanulids</taxon>
        <taxon>Asterales</taxon>
        <taxon>Asteraceae</taxon>
        <taxon>Asteroideae</taxon>
        <taxon>Heliantheae alliance</taxon>
        <taxon>Heliantheae</taxon>
        <taxon>Helianthus</taxon>
    </lineage>
</organism>
<dbReference type="PANTHER" id="PTHR27003:SF471">
    <property type="entry name" value="VASCULAR ENDOTHELIAL GROWTH FACTOR RECEPTOR 2 (VEGFR2)-RELATED"/>
    <property type="match status" value="1"/>
</dbReference>
<dbReference type="Pfam" id="PF07714">
    <property type="entry name" value="PK_Tyr_Ser-Thr"/>
    <property type="match status" value="1"/>
</dbReference>
<dbReference type="AlphaFoldDB" id="A0A9K3NVB8"/>
<evidence type="ECO:0000259" key="1">
    <source>
        <dbReference type="PROSITE" id="PS50011"/>
    </source>
</evidence>
<keyword evidence="2" id="KW-0808">Transferase</keyword>
<dbReference type="SUPFAM" id="SSF56112">
    <property type="entry name" value="Protein kinase-like (PK-like)"/>
    <property type="match status" value="1"/>
</dbReference>